<dbReference type="SUPFAM" id="SSF51735">
    <property type="entry name" value="NAD(P)-binding Rossmann-fold domains"/>
    <property type="match status" value="1"/>
</dbReference>
<feature type="domain" description="Ketoreductase" evidence="3">
    <location>
        <begin position="12"/>
        <end position="183"/>
    </location>
</feature>
<dbReference type="PANTHER" id="PTHR43477:SF1">
    <property type="entry name" value="DIHYDROANTICAPSIN 7-DEHYDROGENASE"/>
    <property type="match status" value="1"/>
</dbReference>
<dbReference type="InterPro" id="IPR051122">
    <property type="entry name" value="SDR_DHRS6-like"/>
</dbReference>
<dbReference type="OrthoDB" id="9806974at2"/>
<comment type="similarity">
    <text evidence="1">Belongs to the short-chain dehydrogenases/reductases (SDR) family.</text>
</comment>
<protein>
    <recommendedName>
        <fullName evidence="3">Ketoreductase domain-containing protein</fullName>
    </recommendedName>
</protein>
<evidence type="ECO:0000256" key="1">
    <source>
        <dbReference type="ARBA" id="ARBA00006484"/>
    </source>
</evidence>
<dbReference type="AlphaFoldDB" id="A0A246K779"/>
<organism evidence="4 5">
    <name type="scientific">Sphingopyxis witflariensis</name>
    <dbReference type="NCBI Taxonomy" id="173675"/>
    <lineage>
        <taxon>Bacteria</taxon>
        <taxon>Pseudomonadati</taxon>
        <taxon>Pseudomonadota</taxon>
        <taxon>Alphaproteobacteria</taxon>
        <taxon>Sphingomonadales</taxon>
        <taxon>Sphingomonadaceae</taxon>
        <taxon>Sphingopyxis</taxon>
    </lineage>
</organism>
<dbReference type="Proteomes" id="UP000197097">
    <property type="component" value="Unassembled WGS sequence"/>
</dbReference>
<dbReference type="InterPro" id="IPR057326">
    <property type="entry name" value="KR_dom"/>
</dbReference>
<reference evidence="4 5" key="1">
    <citation type="journal article" date="2002" name="Int. J. Syst. Evol. Microbiol.">
        <title>Sphingopyxis witflariensis sp. nov., isolated from activated sludge.</title>
        <authorList>
            <person name="Kampfer P."/>
            <person name="Witzenberger R."/>
            <person name="Denner E.B."/>
            <person name="Busse H.J."/>
            <person name="Neef A."/>
        </authorList>
    </citation>
    <scope>NUCLEOTIDE SEQUENCE [LARGE SCALE GENOMIC DNA]</scope>
    <source>
        <strain evidence="4 5">DSM 14551</strain>
    </source>
</reference>
<comment type="caution">
    <text evidence="4">The sequence shown here is derived from an EMBL/GenBank/DDBJ whole genome shotgun (WGS) entry which is preliminary data.</text>
</comment>
<dbReference type="SMART" id="SM00822">
    <property type="entry name" value="PKS_KR"/>
    <property type="match status" value="1"/>
</dbReference>
<dbReference type="InterPro" id="IPR002347">
    <property type="entry name" value="SDR_fam"/>
</dbReference>
<dbReference type="Pfam" id="PF13561">
    <property type="entry name" value="adh_short_C2"/>
    <property type="match status" value="1"/>
</dbReference>
<proteinExistence type="inferred from homology"/>
<keyword evidence="5" id="KW-1185">Reference proteome</keyword>
<dbReference type="InterPro" id="IPR036291">
    <property type="entry name" value="NAD(P)-bd_dom_sf"/>
</dbReference>
<evidence type="ECO:0000256" key="2">
    <source>
        <dbReference type="ARBA" id="ARBA00023002"/>
    </source>
</evidence>
<sequence>MNFPGFERLAGKRILVVGGSSGIGLAVAQSAAHYGALVTLAGRDADKANAAAASCCAGAIGVALEMTDEDAVAAFFAGGEPFDHVVVTAAQLRSGKVRDLPVETARATFDSKFWGSYLIARYARIADDGSIVLTSGAAARRPRAGRGPVVAASAAVEVLTKVLAAEFAPIRVNCIAPGLVDTPMLRAARDPASAPPPQPVARVADPMEIAFQILACLVSPFMTGTVVDIDGGLSLT</sequence>
<evidence type="ECO:0000313" key="5">
    <source>
        <dbReference type="Proteomes" id="UP000197097"/>
    </source>
</evidence>
<dbReference type="EMBL" id="NISJ01000001">
    <property type="protein sequence ID" value="OWR01638.1"/>
    <property type="molecule type" value="Genomic_DNA"/>
</dbReference>
<accession>A0A246K779</accession>
<name>A0A246K779_9SPHN</name>
<dbReference type="Gene3D" id="3.40.50.720">
    <property type="entry name" value="NAD(P)-binding Rossmann-like Domain"/>
    <property type="match status" value="1"/>
</dbReference>
<dbReference type="GO" id="GO:0016491">
    <property type="term" value="F:oxidoreductase activity"/>
    <property type="evidence" value="ECO:0007669"/>
    <property type="project" value="UniProtKB-KW"/>
</dbReference>
<dbReference type="PANTHER" id="PTHR43477">
    <property type="entry name" value="DIHYDROANTICAPSIN 7-DEHYDROGENASE"/>
    <property type="match status" value="1"/>
</dbReference>
<evidence type="ECO:0000313" key="4">
    <source>
        <dbReference type="EMBL" id="OWR01638.1"/>
    </source>
</evidence>
<evidence type="ECO:0000259" key="3">
    <source>
        <dbReference type="SMART" id="SM00822"/>
    </source>
</evidence>
<keyword evidence="2" id="KW-0560">Oxidoreductase</keyword>
<dbReference type="PRINTS" id="PR00081">
    <property type="entry name" value="GDHRDH"/>
</dbReference>
<gene>
    <name evidence="4" type="ORF">CDQ91_03645</name>
</gene>